<dbReference type="GO" id="GO:0004601">
    <property type="term" value="F:peroxidase activity"/>
    <property type="evidence" value="ECO:0000318"/>
    <property type="project" value="GO_Central"/>
</dbReference>
<keyword evidence="2" id="KW-0964">Secreted</keyword>
<keyword evidence="6" id="KW-0349">Heme</keyword>
<dbReference type="PROSITE" id="PS50292">
    <property type="entry name" value="PEROXIDASE_3"/>
    <property type="match status" value="3"/>
</dbReference>
<dbReference type="EnsemblMetazoa" id="PPA14656.1">
    <property type="protein sequence ID" value="PPA14656.1"/>
    <property type="gene ID" value="WBGene00104210"/>
</dbReference>
<dbReference type="FunFam" id="1.10.640.10:FF:000041">
    <property type="entry name" value="Uncharacterized protein"/>
    <property type="match status" value="1"/>
</dbReference>
<dbReference type="Gene3D" id="2.170.270.10">
    <property type="entry name" value="SET domain"/>
    <property type="match status" value="2"/>
</dbReference>
<evidence type="ECO:0000256" key="4">
    <source>
        <dbReference type="ARBA" id="ARBA00022729"/>
    </source>
</evidence>
<dbReference type="Proteomes" id="UP000005239">
    <property type="component" value="Unassembled WGS sequence"/>
</dbReference>
<feature type="binding site" description="axial binding residue" evidence="6">
    <location>
        <position position="2378"/>
    </location>
    <ligand>
        <name>heme b</name>
        <dbReference type="ChEBI" id="CHEBI:60344"/>
    </ligand>
    <ligandPart>
        <name>Fe</name>
        <dbReference type="ChEBI" id="CHEBI:18248"/>
    </ligandPart>
</feature>
<dbReference type="InterPro" id="IPR010255">
    <property type="entry name" value="Haem_peroxidase_sf"/>
</dbReference>
<dbReference type="FunFam" id="1.10.640.10:FF:000003">
    <property type="entry name" value="chorion peroxidase"/>
    <property type="match status" value="1"/>
</dbReference>
<dbReference type="Gene3D" id="1.10.640.10">
    <property type="entry name" value="Haem peroxidase domain superfamily, animal type"/>
    <property type="match status" value="3"/>
</dbReference>
<dbReference type="InterPro" id="IPR019426">
    <property type="entry name" value="7TM_GPCR_serpentine_rcpt_Srv"/>
</dbReference>
<evidence type="ECO:0000256" key="1">
    <source>
        <dbReference type="ARBA" id="ARBA00004613"/>
    </source>
</evidence>
<evidence type="ECO:0008006" key="10">
    <source>
        <dbReference type="Google" id="ProtNLM"/>
    </source>
</evidence>
<dbReference type="PANTHER" id="PTHR11475:SF4">
    <property type="entry name" value="CHORION PEROXIDASE"/>
    <property type="match status" value="1"/>
</dbReference>
<protein>
    <recommendedName>
        <fullName evidence="10">Peroxidase</fullName>
    </recommendedName>
</protein>
<dbReference type="InterPro" id="IPR037120">
    <property type="entry name" value="Haem_peroxidase_sf_animal"/>
</dbReference>
<feature type="transmembrane region" description="Helical" evidence="7">
    <location>
        <begin position="149"/>
        <end position="172"/>
    </location>
</feature>
<comment type="subcellular location">
    <subcellularLocation>
        <location evidence="1">Secreted</location>
    </subcellularLocation>
</comment>
<keyword evidence="6" id="KW-0408">Iron</keyword>
<reference evidence="9" key="1">
    <citation type="journal article" date="2008" name="Nat. Genet.">
        <title>The Pristionchus pacificus genome provides a unique perspective on nematode lifestyle and parasitism.</title>
        <authorList>
            <person name="Dieterich C."/>
            <person name="Clifton S.W."/>
            <person name="Schuster L.N."/>
            <person name="Chinwalla A."/>
            <person name="Delehaunty K."/>
            <person name="Dinkelacker I."/>
            <person name="Fulton L."/>
            <person name="Fulton R."/>
            <person name="Godfrey J."/>
            <person name="Minx P."/>
            <person name="Mitreva M."/>
            <person name="Roeseler W."/>
            <person name="Tian H."/>
            <person name="Witte H."/>
            <person name="Yang S.P."/>
            <person name="Wilson R.K."/>
            <person name="Sommer R.J."/>
        </authorList>
    </citation>
    <scope>NUCLEOTIDE SEQUENCE [LARGE SCALE GENOMIC DNA]</scope>
    <source>
        <strain evidence="9">PS312</strain>
    </source>
</reference>
<keyword evidence="6" id="KW-0479">Metal-binding</keyword>
<evidence type="ECO:0000256" key="5">
    <source>
        <dbReference type="ARBA" id="ARBA00023180"/>
    </source>
</evidence>
<sequence>MSERSWKDKVVMWNEGGISSAEIVKRCEQIGKKVSKSKVLRLLKKTYVVRKPYTPSSIIDKEKIQPIFKYIYDAFMSESQEDEEKIVKEIQAFPIWNTSHFVRPLITISILISALIGVENSNHDARWVVYPSGRAFLQKFETAALRAQYILGFAMLFSAILTMIALYTIILIRFRFKLTHLKIHKRFPQLSPVKNFIYWHTQVAPSNKVQARGMKQANSLLVIAVVVISLEIVYCVYYYFTFLDSTSDHRDRRVFFARYFTVTGVYSVLPTYILLTFDGTVRKELRNYVEQFIPISTLHEKIKGWSVPRCIRKTSKMRTPAELLEAAMKEALGNVALTNIIADDLLGEDTRNPNTQKANGASIAAGMVGDIMQETTRILIANHGSEILSKLNGIDPMKTLESLIMIMPNRTKQQTDYGTPANPPDFSCIERPDVCDKSYPYRSISGWCNHDDTANRMLGSTMHPIRRFMGAPKYDDGFNSVRRRSFNGGQLPSARTISNKIFAEASISSFDPKYNHFLMQFGQWIAHDLILTPLATGPTGAPLDCTQCESANLTSNCSPIEVPADDAYFPTITAQGTKACIRQTRAINGQTGVGPRQQINRDGQMKMYTPNGYDLPPQAENSSNCQSARSTPPFLCFQAGDSRNSLHPGLIPLHTMYLRHHNKWASQIKEWGDEQIYKQTRRLMIAMYQSHVYKEYLPKIIGEQKMKEFDLWSTNERKNTYNPAVNPSVSVEFCSGAFRFGHSQARKDIPRTWYRMHEKNAKNFKNVSTVGAYIDLGQHMFNTSPLYDRGVGLMSVDSMTHGMVNCPAMSVDRQFSFPMRHEILSTRGVKASGVDLPAFNVQRGREKGIQPYNEIRQKIPNLGRVASFDALSASMDKANIDLLKNTYQSVEDVDLYVGLLLEKIADPTALLGPTGSHLIAEQFNAFKRGDRFFYENTNTSGALTDAEYNAIRIPLTQFICENTFSLPFVPLYIFEHKFVDRESFIFMASIHGFFPQVPCSTFPSFQMNGILRKLSAKQYTVLLFTRANGEGRLFATHNEFCENLPFEITSTDGGPSSVYTARTCVTLYDVSNSIRLLIIVNYASIKIGCSGNKTVVTNDKIDNLSAGFDNRIKSVGPFNQQGCGSFCCFRALSSQSPTPAELLEAAMKQALSNVALINVVADDLLGEDTRNPNTQKANGASIAAGMVGDIMQETTRILIANNGASFLPKLAGIDPIKTLESLIMPNRTKRQIDYGSSSNPLDFSCIDRPDVCDKSYPYRSTSGWCNHDDTANRMLGSTMHPVRRYMGAPKYDDGFNSVRRRSFNGGMLPSTRDISNKIFAEATIPSFDPKYNHFLMQFGQWIAHDIILTPLATGPTGALLDCTRCESADLTTNCAPIEVPADDAYFPKVTDQGRKACIRLTRAINGQTGIGPRQQINQNSHFLDLSQVYGSTDCVAKDLRTLKDGQMKMFTTADYNLPPQAANSSNCQSQRSTPPYLCFQAGDNRNSLHPGLIPMHTIYLRQHNRWAEAIKNLRPMWGDNQIYQETRRLMIALYQSHAYSEYLPNIIGSQKMQEFDLYQSGRKNTYNPAVNPSVSVEFCSGAYRFGHSQARKDIPRMTNKNVSFGSYIDLGQHMFYTDPLYDKTATVSSMTQGMVNCPAMSTDRQFSFPVRHEIFSTRGVKASGVDLPAFNVQRARGKGIQPYNEVRQMIPNLGRVASFDALSANMDKIIGSENTTCIAKYANIDLLKKTYESVEDVDLYVGLLLERITDPTALLGPTGTHLIADQFNAFKKGDRFFYENKNTAGALTQIEYDAIRNYTLAQLVCENTFGMELVQTDIFQFNSRKVQCTSFQPFPMQRILRMPSAKQYTVFLYTNANAGGRRFSTQSEFCENILLEMTNTDGGVSSVDTRGTCVVLYDKSGCTGTKVSVDKNKIDNLTTVGFNDRTKAETPIEILSATMQQAITNVESINNVAKANLGENTRNPSSQAANGASIAAMRIGDILQETTRLLINEHGIAFLTELAGIDIVAELEALLKPRTKRQIDYVTPSNPLELSCIERLATCDKSYPYRSISGWCNHDDTANRMLGSTMHPLRRFMGAPKYDDGFNSVRRRSANGGKLPSTREVSNKIFAEASIPSFDPKYNHFLMQFGQWIAHDIILSPLATGPTGVLLDCTQCESADLTTNCAPIEIPDDDAYFPTTTDRGRKACIRLTRAINGQTGLGQREQINQNSHFLDLSQVYGSSDCVAKDLRLLQDGKMKMFTTDVYNLPPQASNDPNCQSQKSSPPFLCFKAGDIRSSLHPGLIPMHTIYLRQHNRWAEQIQVLRPMWGDNQIYQETRRLMIALYQSHVYSEYLPKIIGDQKMQAFGLTQSDRSNTYNPNFNPSVAAEFATAAFRFGHSQARMDIPRATNKNVSSGSFIDLGKHMFYTDPLYDKTATVSNMAQGMINYPGMSVDRQFSFPIRHEIFSTRGVKASGVDLPAFNVQRAREFGVHPYSDVRMTIPTRLFAPTFEALNNTMDQANIELLKKTYESTDDIDLYVGILLEKIVDPTALLGPTGTHLIGEQFGSFMRGDRFFYANTNTSGALTQAEYDAIRNYSLAQLICENTFGMELVQADIFQFNSRQVQCSSFTAFPIQRILRAPSPKQYTAYLFTHSEFVGDRQFIIKNEFCENLPAFMITTNGGVSSVDTQGTCVMLYENDGCSGNSTKIEEHRIMSKMVEERKAAQEKENNNMETFRKRPEYVDLFLDKYTPDGEYDPNFPDDHMVLEVDYIIASTKRNVLVKFTSYPVPCWEKEEKVPEIERLTYILRQARLDCVEYFIRAIEGDAFFEKHYPHRYLKAEKGVGNGGYIKNERGLYKNRLRAHEHHYNNVNNKSGIQPAYVEDWTKSIDGDVALTHFGYIQQIIKNDVVNGILSTNKDGLAHIKCVAKCEYNCNGVRQRGAPACCSQNKHIAACTDNIPRFVNKRQKEGFPARFECTDECKCDPEQCQNRVVQKGRQHVVLCFRHLIKQWTLRCLWEMSSEDLIGAYCGEGNETRMISHACAPNSRAESVIIERNGLFYKTMAFFPEREELTFDYFDDGGPEDLQCEYTKFFDVCGCGSPACRFTKKKIADADALVQARAETRLPNEAEMGEENVAISDEDGD</sequence>
<dbReference type="GO" id="GO:0046872">
    <property type="term" value="F:metal ion binding"/>
    <property type="evidence" value="ECO:0007669"/>
    <property type="project" value="UniProtKB-KW"/>
</dbReference>
<feature type="transmembrane region" description="Helical" evidence="7">
    <location>
        <begin position="220"/>
        <end position="240"/>
    </location>
</feature>
<dbReference type="InterPro" id="IPR019791">
    <property type="entry name" value="Haem_peroxidase_animal"/>
</dbReference>
<keyword evidence="7" id="KW-0472">Membrane</keyword>
<dbReference type="GO" id="GO:0020037">
    <property type="term" value="F:heme binding"/>
    <property type="evidence" value="ECO:0007669"/>
    <property type="project" value="InterPro"/>
</dbReference>
<dbReference type="InterPro" id="IPR046341">
    <property type="entry name" value="SET_dom_sf"/>
</dbReference>
<dbReference type="SUPFAM" id="SSF82199">
    <property type="entry name" value="SET domain"/>
    <property type="match status" value="1"/>
</dbReference>
<keyword evidence="4" id="KW-0732">Signal</keyword>
<evidence type="ECO:0000256" key="7">
    <source>
        <dbReference type="SAM" id="Phobius"/>
    </source>
</evidence>
<dbReference type="GO" id="GO:0005576">
    <property type="term" value="C:extracellular region"/>
    <property type="evidence" value="ECO:0007669"/>
    <property type="project" value="UniProtKB-SubCell"/>
</dbReference>
<keyword evidence="7" id="KW-0812">Transmembrane</keyword>
<dbReference type="PANTHER" id="PTHR11475">
    <property type="entry name" value="OXIDASE/PEROXIDASE"/>
    <property type="match status" value="1"/>
</dbReference>
<dbReference type="Gene3D" id="2.60.20.10">
    <property type="entry name" value="Crystallins"/>
    <property type="match status" value="1"/>
</dbReference>
<evidence type="ECO:0000313" key="8">
    <source>
        <dbReference type="EnsemblMetazoa" id="PPA14656.1"/>
    </source>
</evidence>
<dbReference type="PRINTS" id="PR00457">
    <property type="entry name" value="ANPEROXIDASE"/>
</dbReference>
<accession>A0A8R1YAD7</accession>
<evidence type="ECO:0000256" key="6">
    <source>
        <dbReference type="PIRSR" id="PIRSR619791-2"/>
    </source>
</evidence>
<keyword evidence="3" id="KW-0575">Peroxidase</keyword>
<dbReference type="CDD" id="cd09823">
    <property type="entry name" value="peroxinectin_like"/>
    <property type="match status" value="1"/>
</dbReference>
<dbReference type="GO" id="GO:0006979">
    <property type="term" value="P:response to oxidative stress"/>
    <property type="evidence" value="ECO:0007669"/>
    <property type="project" value="InterPro"/>
</dbReference>
<reference evidence="8" key="2">
    <citation type="submission" date="2022-06" db="UniProtKB">
        <authorList>
            <consortium name="EnsemblMetazoa"/>
        </authorList>
    </citation>
    <scope>IDENTIFICATION</scope>
    <source>
        <strain evidence="8">PS312</strain>
    </source>
</reference>
<organism evidence="8 9">
    <name type="scientific">Pristionchus pacificus</name>
    <name type="common">Parasitic nematode worm</name>
    <dbReference type="NCBI Taxonomy" id="54126"/>
    <lineage>
        <taxon>Eukaryota</taxon>
        <taxon>Metazoa</taxon>
        <taxon>Ecdysozoa</taxon>
        <taxon>Nematoda</taxon>
        <taxon>Chromadorea</taxon>
        <taxon>Rhabditida</taxon>
        <taxon>Rhabditina</taxon>
        <taxon>Diplogasteromorpha</taxon>
        <taxon>Diplogasteroidea</taxon>
        <taxon>Neodiplogasteridae</taxon>
        <taxon>Pristionchus</taxon>
    </lineage>
</organism>
<keyword evidence="5" id="KW-0325">Glycoprotein</keyword>
<keyword evidence="9" id="KW-1185">Reference proteome</keyword>
<dbReference type="Pfam" id="PF03098">
    <property type="entry name" value="An_peroxidase"/>
    <property type="match status" value="3"/>
</dbReference>
<dbReference type="Pfam" id="PF10323">
    <property type="entry name" value="7TM_GPCR_Srv"/>
    <property type="match status" value="1"/>
</dbReference>
<gene>
    <name evidence="8" type="primary">WBGene00104210</name>
</gene>
<name>A0A8R1YAD7_PRIPA</name>
<dbReference type="SUPFAM" id="SSF48113">
    <property type="entry name" value="Heme-dependent peroxidases"/>
    <property type="match status" value="3"/>
</dbReference>
<evidence type="ECO:0000256" key="3">
    <source>
        <dbReference type="ARBA" id="ARBA00022559"/>
    </source>
</evidence>
<keyword evidence="7" id="KW-1133">Transmembrane helix</keyword>
<evidence type="ECO:0000313" key="9">
    <source>
        <dbReference type="Proteomes" id="UP000005239"/>
    </source>
</evidence>
<keyword evidence="3" id="KW-0560">Oxidoreductase</keyword>
<proteinExistence type="predicted"/>
<evidence type="ECO:0000256" key="2">
    <source>
        <dbReference type="ARBA" id="ARBA00022525"/>
    </source>
</evidence>